<feature type="region of interest" description="Disordered" evidence="1">
    <location>
        <begin position="160"/>
        <end position="193"/>
    </location>
</feature>
<dbReference type="Proteomes" id="UP000011723">
    <property type="component" value="Chromosome"/>
</dbReference>
<dbReference type="AlphaFoldDB" id="M1NQ06"/>
<evidence type="ECO:0000256" key="1">
    <source>
        <dbReference type="SAM" id="MobiDB-lite"/>
    </source>
</evidence>
<dbReference type="PANTHER" id="PTHR36180">
    <property type="entry name" value="DNA-BINDING PROTEIN-RELATED-RELATED"/>
    <property type="match status" value="1"/>
</dbReference>
<dbReference type="InterPro" id="IPR003497">
    <property type="entry name" value="BRO_N_domain"/>
</dbReference>
<proteinExistence type="predicted"/>
<accession>M1NQ06</accession>
<keyword evidence="4" id="KW-1185">Reference proteome</keyword>
<name>M1NQ06_9CORY</name>
<organism evidence="3 4">
    <name type="scientific">Corynebacterium halotolerans YIM 70093 = DSM 44683</name>
    <dbReference type="NCBI Taxonomy" id="1121362"/>
    <lineage>
        <taxon>Bacteria</taxon>
        <taxon>Bacillati</taxon>
        <taxon>Actinomycetota</taxon>
        <taxon>Actinomycetes</taxon>
        <taxon>Mycobacteriales</taxon>
        <taxon>Corynebacteriaceae</taxon>
        <taxon>Corynebacterium</taxon>
    </lineage>
</organism>
<reference evidence="3 4" key="1">
    <citation type="journal article" date="2012" name="Stand. Genomic Sci.">
        <title>Genome sequence of the halotolerant bacterium Corynebacterium halotolerans type strain YIM 70093(T) (= DSM 44683(T)).</title>
        <authorList>
            <person name="Ruckert C."/>
            <person name="Albersmeier A."/>
            <person name="Al-Dilaimi A."/>
            <person name="Niehaus K."/>
            <person name="Szczepanowski R."/>
            <person name="Kalinowski J."/>
        </authorList>
    </citation>
    <scope>NUCLEOTIDE SEQUENCE [LARGE SCALE GENOMIC DNA]</scope>
    <source>
        <strain evidence="3">YIM 70093</strain>
    </source>
</reference>
<dbReference type="EMBL" id="CP003697">
    <property type="protein sequence ID" value="AGF71572.1"/>
    <property type="molecule type" value="Genomic_DNA"/>
</dbReference>
<sequence>MRTFTIDGAPWFVLADVCRVLEMSNPRQVKSRLASEYVSTVIINDGSQRRHVTAVNESGLYDVVLDSRKPQAREFRRWVTSEVIPSIRQTGRYVAPGAPQPGREPVSEVIPTAVAGRPGQAGKRAAREAVLNVTTHQPHYPRMGVVDGGGIYRPPQTILRGGPQYPYPFTRQNRNRPLPLHPGREIDKHGGSN</sequence>
<feature type="domain" description="Bro-N" evidence="2">
    <location>
        <begin position="1"/>
        <end position="91"/>
    </location>
</feature>
<feature type="compositionally biased region" description="Basic and acidic residues" evidence="1">
    <location>
        <begin position="182"/>
        <end position="193"/>
    </location>
</feature>
<evidence type="ECO:0000259" key="2">
    <source>
        <dbReference type="PROSITE" id="PS51750"/>
    </source>
</evidence>
<dbReference type="Pfam" id="PF02498">
    <property type="entry name" value="Bro-N"/>
    <property type="match status" value="1"/>
</dbReference>
<dbReference type="STRING" id="1121362.A605_02790"/>
<dbReference type="RefSeq" id="WP_015399993.1">
    <property type="nucleotide sequence ID" value="NC_020302.1"/>
</dbReference>
<evidence type="ECO:0000313" key="4">
    <source>
        <dbReference type="Proteomes" id="UP000011723"/>
    </source>
</evidence>
<dbReference type="PROSITE" id="PS51750">
    <property type="entry name" value="BRO_N"/>
    <property type="match status" value="1"/>
</dbReference>
<gene>
    <name evidence="3" type="ORF">A605_02790</name>
</gene>
<protein>
    <submittedName>
        <fullName evidence="3">BRO domain-containing protein</fullName>
    </submittedName>
</protein>
<dbReference type="HOGENOM" id="CLU_1406668_0_0_11"/>
<evidence type="ECO:0000313" key="3">
    <source>
        <dbReference type="EMBL" id="AGF71572.1"/>
    </source>
</evidence>
<dbReference type="SMART" id="SM01040">
    <property type="entry name" value="Bro-N"/>
    <property type="match status" value="1"/>
</dbReference>
<dbReference type="KEGG" id="chn:A605_02790"/>
<dbReference type="PANTHER" id="PTHR36180:SF2">
    <property type="entry name" value="BRO FAMILY PROTEIN"/>
    <property type="match status" value="1"/>
</dbReference>
<dbReference type="eggNOG" id="COG3617">
    <property type="taxonomic scope" value="Bacteria"/>
</dbReference>